<organism evidence="1 2">
    <name type="scientific">Orchesella dallaii</name>
    <dbReference type="NCBI Taxonomy" id="48710"/>
    <lineage>
        <taxon>Eukaryota</taxon>
        <taxon>Metazoa</taxon>
        <taxon>Ecdysozoa</taxon>
        <taxon>Arthropoda</taxon>
        <taxon>Hexapoda</taxon>
        <taxon>Collembola</taxon>
        <taxon>Entomobryomorpha</taxon>
        <taxon>Entomobryoidea</taxon>
        <taxon>Orchesellidae</taxon>
        <taxon>Orchesellinae</taxon>
        <taxon>Orchesella</taxon>
    </lineage>
</organism>
<keyword evidence="2" id="KW-1185">Reference proteome</keyword>
<sequence length="100" mass="11801">MGNLFSCWRELRGLSEGDEDEDTEVDPVEFYYCQGRVPHCIRCEAERNRENFENWQLRRWDAYGPEPELGPDHYFWIPTPPPPPRVAGARFHTTNYKPSA</sequence>
<gene>
    <name evidence="1" type="ORF">ODALV1_LOCUS30627</name>
</gene>
<accession>A0ABP1S8K9</accession>
<reference evidence="1 2" key="1">
    <citation type="submission" date="2024-08" db="EMBL/GenBank/DDBJ databases">
        <authorList>
            <person name="Cucini C."/>
            <person name="Frati F."/>
        </authorList>
    </citation>
    <scope>NUCLEOTIDE SEQUENCE [LARGE SCALE GENOMIC DNA]</scope>
</reference>
<name>A0ABP1S8K9_9HEXA</name>
<dbReference type="Proteomes" id="UP001642540">
    <property type="component" value="Unassembled WGS sequence"/>
</dbReference>
<dbReference type="EMBL" id="CAXLJM020000164">
    <property type="protein sequence ID" value="CAL8145871.1"/>
    <property type="molecule type" value="Genomic_DNA"/>
</dbReference>
<evidence type="ECO:0000313" key="1">
    <source>
        <dbReference type="EMBL" id="CAL8145871.1"/>
    </source>
</evidence>
<protein>
    <submittedName>
        <fullName evidence="1">Uncharacterized protein</fullName>
    </submittedName>
</protein>
<proteinExistence type="predicted"/>
<comment type="caution">
    <text evidence="1">The sequence shown here is derived from an EMBL/GenBank/DDBJ whole genome shotgun (WGS) entry which is preliminary data.</text>
</comment>
<evidence type="ECO:0000313" key="2">
    <source>
        <dbReference type="Proteomes" id="UP001642540"/>
    </source>
</evidence>